<evidence type="ECO:0000313" key="2">
    <source>
        <dbReference type="EMBL" id="SFC19972.1"/>
    </source>
</evidence>
<dbReference type="EMBL" id="FOKW01000005">
    <property type="protein sequence ID" value="SFC19972.1"/>
    <property type="molecule type" value="Genomic_DNA"/>
</dbReference>
<keyword evidence="3" id="KW-1185">Reference proteome</keyword>
<dbReference type="Proteomes" id="UP000199161">
    <property type="component" value="Unassembled WGS sequence"/>
</dbReference>
<reference evidence="3" key="1">
    <citation type="submission" date="2016-10" db="EMBL/GenBank/DDBJ databases">
        <authorList>
            <person name="Varghese N."/>
            <person name="Submissions S."/>
        </authorList>
    </citation>
    <scope>NUCLEOTIDE SEQUENCE [LARGE SCALE GENOMIC DNA]</scope>
    <source>
        <strain evidence="3">DSM 13078</strain>
    </source>
</reference>
<feature type="region of interest" description="Disordered" evidence="1">
    <location>
        <begin position="1"/>
        <end position="35"/>
    </location>
</feature>
<name>A0A1I1H8P3_NATHA</name>
<dbReference type="AlphaFoldDB" id="A0A1I1H8P3"/>
<evidence type="ECO:0000313" key="3">
    <source>
        <dbReference type="Proteomes" id="UP000199161"/>
    </source>
</evidence>
<evidence type="ECO:0000256" key="1">
    <source>
        <dbReference type="SAM" id="MobiDB-lite"/>
    </source>
</evidence>
<protein>
    <submittedName>
        <fullName evidence="2">Uncharacterized protein</fullName>
    </submittedName>
</protein>
<accession>A0A1I1H8P3</accession>
<sequence>MSLIDRVLGTEKGEKGEETDECCDVQIEEIESDGD</sequence>
<organism evidence="2 3">
    <name type="scientific">Natronobacterium haloterrestre</name>
    <name type="common">Halobiforma haloterrestris</name>
    <dbReference type="NCBI Taxonomy" id="148448"/>
    <lineage>
        <taxon>Archaea</taxon>
        <taxon>Methanobacteriati</taxon>
        <taxon>Methanobacteriota</taxon>
        <taxon>Stenosarchaea group</taxon>
        <taxon>Halobacteria</taxon>
        <taxon>Halobacteriales</taxon>
        <taxon>Natrialbaceae</taxon>
        <taxon>Natronobacterium</taxon>
    </lineage>
</organism>
<gene>
    <name evidence="2" type="ORF">SAMN05444422_105243</name>
</gene>
<feature type="compositionally biased region" description="Acidic residues" evidence="1">
    <location>
        <begin position="17"/>
        <end position="35"/>
    </location>
</feature>
<proteinExistence type="predicted"/>